<dbReference type="InterPro" id="IPR011009">
    <property type="entry name" value="Kinase-like_dom_sf"/>
</dbReference>
<evidence type="ECO:0000313" key="2">
    <source>
        <dbReference type="EMBL" id="KAJ1718643.1"/>
    </source>
</evidence>
<dbReference type="Pfam" id="PF17667">
    <property type="entry name" value="Pkinase_fungal"/>
    <property type="match status" value="2"/>
</dbReference>
<dbReference type="Gene3D" id="1.10.510.10">
    <property type="entry name" value="Transferase(Phosphotransferase) domain 1"/>
    <property type="match status" value="1"/>
</dbReference>
<reference evidence="2" key="1">
    <citation type="submission" date="2022-07" db="EMBL/GenBank/DDBJ databases">
        <title>Phylogenomic reconstructions and comparative analyses of Kickxellomycotina fungi.</title>
        <authorList>
            <person name="Reynolds N.K."/>
            <person name="Stajich J.E."/>
            <person name="Barry K."/>
            <person name="Grigoriev I.V."/>
            <person name="Crous P."/>
            <person name="Smith M.E."/>
        </authorList>
    </citation>
    <scope>NUCLEOTIDE SEQUENCE</scope>
    <source>
        <strain evidence="2">NBRC 32514</strain>
    </source>
</reference>
<feature type="non-terminal residue" evidence="2">
    <location>
        <position position="1"/>
    </location>
</feature>
<keyword evidence="3" id="KW-1185">Reference proteome</keyword>
<evidence type="ECO:0000259" key="1">
    <source>
        <dbReference type="PROSITE" id="PS50011"/>
    </source>
</evidence>
<proteinExistence type="predicted"/>
<dbReference type="InterPro" id="IPR000719">
    <property type="entry name" value="Prot_kinase_dom"/>
</dbReference>
<dbReference type="OrthoDB" id="5592585at2759"/>
<dbReference type="SUPFAM" id="SSF56112">
    <property type="entry name" value="Protein kinase-like (PK-like)"/>
    <property type="match status" value="1"/>
</dbReference>
<dbReference type="PANTHER" id="PTHR11909">
    <property type="entry name" value="CASEIN KINASE-RELATED"/>
    <property type="match status" value="1"/>
</dbReference>
<dbReference type="SMART" id="SM00220">
    <property type="entry name" value="S_TKc"/>
    <property type="match status" value="1"/>
</dbReference>
<dbReference type="EMBL" id="JANBOJ010000753">
    <property type="protein sequence ID" value="KAJ1718643.1"/>
    <property type="molecule type" value="Genomic_DNA"/>
</dbReference>
<dbReference type="InterPro" id="IPR040976">
    <property type="entry name" value="Pkinase_fungal"/>
</dbReference>
<sequence>MTRQHTAAKPQDRDSCLANVNDALITKRRERLARQLTGHNQIDTTSEMLVDFGLNERYDRYELAVGDTFLKLAEVAPIFSKAGLKSNPEFPDETKIFSKLMKRPLQKSGEAALVQSGMASVSTFLEAKADASSLTISSENLGQLADYASAIWACQPTRKFVPAFFLHSSHLWLILFFRDAWVRVDLGDICYTVESGIFNSSTAVHSTLKVFWFLLTLPAKDFGHFCDVTGLVTRLRFRLLASGNGSAIVENVLTNISDQKDLLRKVKPIHQPVSIYGNVAYLYKAAFNGQDVILKMAWARVGRTSEGAVYDLLHRREVLGVPVVYDSGILIPDFRGFRLEYLIVEDCGQRIFDSIDSIQKEGLGQIVKSLVEQVSECLVLAHSNGILHRDISPGNIAVRDGVARVIDWGYAKIFDFSGDDAQEVANKWLLDTSAAMREDDTLTGTVLYMSVGVLSQARGRRLLDDIESLFYVILRSFSKKPRSKDELEPVCFRFYDSENLAAVRASKLTTPNWLKHFGVDTSSIVLNQLFNAMHKVLFWKDGRFIGHELILQNGPDRKIDIKAARPFINERT</sequence>
<dbReference type="GO" id="GO:0004672">
    <property type="term" value="F:protein kinase activity"/>
    <property type="evidence" value="ECO:0007669"/>
    <property type="project" value="InterPro"/>
</dbReference>
<dbReference type="AlphaFoldDB" id="A0A9W7XUF5"/>
<dbReference type="InterPro" id="IPR050235">
    <property type="entry name" value="CK1_Ser-Thr_kinase"/>
</dbReference>
<dbReference type="Proteomes" id="UP001149813">
    <property type="component" value="Unassembled WGS sequence"/>
</dbReference>
<dbReference type="PROSITE" id="PS50011">
    <property type="entry name" value="PROTEIN_KINASE_DOM"/>
    <property type="match status" value="1"/>
</dbReference>
<dbReference type="GO" id="GO:0005524">
    <property type="term" value="F:ATP binding"/>
    <property type="evidence" value="ECO:0007669"/>
    <property type="project" value="InterPro"/>
</dbReference>
<evidence type="ECO:0000313" key="3">
    <source>
        <dbReference type="Proteomes" id="UP001149813"/>
    </source>
</evidence>
<organism evidence="2 3">
    <name type="scientific">Coemansia erecta</name>
    <dbReference type="NCBI Taxonomy" id="147472"/>
    <lineage>
        <taxon>Eukaryota</taxon>
        <taxon>Fungi</taxon>
        <taxon>Fungi incertae sedis</taxon>
        <taxon>Zoopagomycota</taxon>
        <taxon>Kickxellomycotina</taxon>
        <taxon>Kickxellomycetes</taxon>
        <taxon>Kickxellales</taxon>
        <taxon>Kickxellaceae</taxon>
        <taxon>Coemansia</taxon>
    </lineage>
</organism>
<accession>A0A9W7XUF5</accession>
<comment type="caution">
    <text evidence="2">The sequence shown here is derived from an EMBL/GenBank/DDBJ whole genome shotgun (WGS) entry which is preliminary data.</text>
</comment>
<protein>
    <recommendedName>
        <fullName evidence="1">Protein kinase domain-containing protein</fullName>
    </recommendedName>
</protein>
<gene>
    <name evidence="2" type="ORF">LPJ53_006401</name>
</gene>
<feature type="domain" description="Protein kinase" evidence="1">
    <location>
        <begin position="211"/>
        <end position="568"/>
    </location>
</feature>
<name>A0A9W7XUF5_9FUNG</name>